<evidence type="ECO:0008006" key="4">
    <source>
        <dbReference type="Google" id="ProtNLM"/>
    </source>
</evidence>
<evidence type="ECO:0000313" key="2">
    <source>
        <dbReference type="EMBL" id="KAH7329534.1"/>
    </source>
</evidence>
<proteinExistence type="predicted"/>
<dbReference type="AlphaFoldDB" id="A0A8K0WYH9"/>
<gene>
    <name evidence="2" type="ORF">B0I35DRAFT_420380</name>
</gene>
<dbReference type="EMBL" id="JAGPNK010000001">
    <property type="protein sequence ID" value="KAH7329534.1"/>
    <property type="molecule type" value="Genomic_DNA"/>
</dbReference>
<feature type="chain" id="PRO_5035453219" description="Secreted protein" evidence="1">
    <location>
        <begin position="17"/>
        <end position="73"/>
    </location>
</feature>
<accession>A0A8K0WYH9</accession>
<keyword evidence="1" id="KW-0732">Signal</keyword>
<evidence type="ECO:0000256" key="1">
    <source>
        <dbReference type="SAM" id="SignalP"/>
    </source>
</evidence>
<reference evidence="2" key="1">
    <citation type="journal article" date="2021" name="Nat. Commun.">
        <title>Genetic determinants of endophytism in the Arabidopsis root mycobiome.</title>
        <authorList>
            <person name="Mesny F."/>
            <person name="Miyauchi S."/>
            <person name="Thiergart T."/>
            <person name="Pickel B."/>
            <person name="Atanasova L."/>
            <person name="Karlsson M."/>
            <person name="Huettel B."/>
            <person name="Barry K.W."/>
            <person name="Haridas S."/>
            <person name="Chen C."/>
            <person name="Bauer D."/>
            <person name="Andreopoulos W."/>
            <person name="Pangilinan J."/>
            <person name="LaButti K."/>
            <person name="Riley R."/>
            <person name="Lipzen A."/>
            <person name="Clum A."/>
            <person name="Drula E."/>
            <person name="Henrissat B."/>
            <person name="Kohler A."/>
            <person name="Grigoriev I.V."/>
            <person name="Martin F.M."/>
            <person name="Hacquard S."/>
        </authorList>
    </citation>
    <scope>NUCLEOTIDE SEQUENCE</scope>
    <source>
        <strain evidence="2">MPI-CAGE-CH-0235</strain>
    </source>
</reference>
<feature type="signal peptide" evidence="1">
    <location>
        <begin position="1"/>
        <end position="16"/>
    </location>
</feature>
<name>A0A8K0WYH9_9HYPO</name>
<keyword evidence="3" id="KW-1185">Reference proteome</keyword>
<organism evidence="2 3">
    <name type="scientific">Stachybotrys elegans</name>
    <dbReference type="NCBI Taxonomy" id="80388"/>
    <lineage>
        <taxon>Eukaryota</taxon>
        <taxon>Fungi</taxon>
        <taxon>Dikarya</taxon>
        <taxon>Ascomycota</taxon>
        <taxon>Pezizomycotina</taxon>
        <taxon>Sordariomycetes</taxon>
        <taxon>Hypocreomycetidae</taxon>
        <taxon>Hypocreales</taxon>
        <taxon>Stachybotryaceae</taxon>
        <taxon>Stachybotrys</taxon>
    </lineage>
</organism>
<comment type="caution">
    <text evidence="2">The sequence shown here is derived from an EMBL/GenBank/DDBJ whole genome shotgun (WGS) entry which is preliminary data.</text>
</comment>
<evidence type="ECO:0000313" key="3">
    <source>
        <dbReference type="Proteomes" id="UP000813444"/>
    </source>
</evidence>
<protein>
    <recommendedName>
        <fullName evidence="4">Secreted protein</fullName>
    </recommendedName>
</protein>
<dbReference type="Proteomes" id="UP000813444">
    <property type="component" value="Unassembled WGS sequence"/>
</dbReference>
<sequence length="73" mass="8618">MTMSQGFFLFFKFVFSSVITRLLSSLETKTPAVRAWVNYFHCSMPEHHFPRGIIQTSNTLWTSWLTCKHPFLM</sequence>